<keyword evidence="4" id="KW-1185">Reference proteome</keyword>
<sequence>MIISLPDTTTRKIAASLLDARENNSQTTGRVLTLIVVAAFDDDVDHIISVTRDASHEHPARVIVLLTGPADEESHLDAEVRVGGHSGASEMVIMRITGEMTGHLESVVTPLLLPDTPVVAWWPTTAPKEPSKHPLGKLAQRRITNAEHCTASEAGCTSAEVLERLRAAYAPGDSDMIWSMITGWRGIVASSLDQHPHDEIESVTITGPANTPSVDIAAGWLADCLGIRINREICQPAEDVRLFPIRSLSLNRASGPVTIDVLDHRTVRVEVTGRPESLVAMSVRIDADCLAEELRHLDPDLTYAHALRGLNRVDTIEEKA</sequence>
<dbReference type="Proteomes" id="UP000266975">
    <property type="component" value="Unassembled WGS sequence"/>
</dbReference>
<dbReference type="Pfam" id="PF10128">
    <property type="entry name" value="OpcA_G6PD_assem"/>
    <property type="match status" value="1"/>
</dbReference>
<dbReference type="InterPro" id="IPR004555">
    <property type="entry name" value="G6PDH_assembly_OpcA"/>
</dbReference>
<protein>
    <submittedName>
        <fullName evidence="3">Oxppcycle protein OpcA</fullName>
    </submittedName>
</protein>
<gene>
    <name evidence="3" type="ORF">C5L39_02105</name>
</gene>
<dbReference type="InterPro" id="IPR046802">
    <property type="entry name" value="OpcA_G6PD_C"/>
</dbReference>
<dbReference type="Pfam" id="PF20171">
    <property type="entry name" value="OpcA_G6PD_C"/>
    <property type="match status" value="1"/>
</dbReference>
<comment type="caution">
    <text evidence="3">The sequence shown here is derived from an EMBL/GenBank/DDBJ whole genome shotgun (WGS) entry which is preliminary data.</text>
</comment>
<feature type="domain" description="Glucose-6-phosphate dehydrogenase assembly protein OpcA C-terminal" evidence="2">
    <location>
        <begin position="171"/>
        <end position="307"/>
    </location>
</feature>
<evidence type="ECO:0000313" key="3">
    <source>
        <dbReference type="EMBL" id="RNE49195.1"/>
    </source>
</evidence>
<dbReference type="EMBL" id="PTJO01000003">
    <property type="protein sequence ID" value="RNE49195.1"/>
    <property type="molecule type" value="Genomic_DNA"/>
</dbReference>
<proteinExistence type="predicted"/>
<evidence type="ECO:0000259" key="1">
    <source>
        <dbReference type="Pfam" id="PF10128"/>
    </source>
</evidence>
<reference evidence="3 4" key="1">
    <citation type="submission" date="2018-02" db="EMBL/GenBank/DDBJ databases">
        <title>Corynebacterium alimpuense sp. nov., a marine obligate actinomycete isolated from sediments of Valparaiso bay, Chile.</title>
        <authorList>
            <person name="Claverias F."/>
            <person name="Gonzales-Siles L."/>
            <person name="Salva-Serra F."/>
            <person name="Inganaes E."/>
            <person name="Molin K."/>
            <person name="Cumsille A."/>
            <person name="Undabarrena A."/>
            <person name="Couve E."/>
            <person name="Moore E.R.B."/>
            <person name="Gomila M."/>
            <person name="Camara B."/>
        </authorList>
    </citation>
    <scope>NUCLEOTIDE SEQUENCE [LARGE SCALE GENOMIC DNA]</scope>
    <source>
        <strain evidence="3 4">CCUG 69366</strain>
    </source>
</reference>
<dbReference type="PANTHER" id="PTHR38658">
    <property type="entry name" value="OXPP CYCLE PROTEIN OPCA-RELATED"/>
    <property type="match status" value="1"/>
</dbReference>
<dbReference type="AlphaFoldDB" id="A0A3M8K8U0"/>
<dbReference type="InterPro" id="IPR046801">
    <property type="entry name" value="OpcA_G6PD_N"/>
</dbReference>
<dbReference type="PANTHER" id="PTHR38658:SF1">
    <property type="entry name" value="OXPP CYCLE PROTEIN OPCA-RELATED"/>
    <property type="match status" value="1"/>
</dbReference>
<feature type="domain" description="Glucose-6-phosphate dehydrogenase assembly protein OpcA N-terminal" evidence="1">
    <location>
        <begin position="52"/>
        <end position="154"/>
    </location>
</feature>
<organism evidence="3 4">
    <name type="scientific">Corynebacterium alimapuense</name>
    <dbReference type="NCBI Taxonomy" id="1576874"/>
    <lineage>
        <taxon>Bacteria</taxon>
        <taxon>Bacillati</taxon>
        <taxon>Actinomycetota</taxon>
        <taxon>Actinomycetes</taxon>
        <taxon>Mycobacteriales</taxon>
        <taxon>Corynebacteriaceae</taxon>
        <taxon>Corynebacterium</taxon>
    </lineage>
</organism>
<dbReference type="OrthoDB" id="128564at2"/>
<accession>A0A3M8K8U0</accession>
<name>A0A3M8K8U0_9CORY</name>
<dbReference type="RefSeq" id="WP_123047243.1">
    <property type="nucleotide sequence ID" value="NZ_PTJO01000003.1"/>
</dbReference>
<evidence type="ECO:0000313" key="4">
    <source>
        <dbReference type="Proteomes" id="UP000266975"/>
    </source>
</evidence>
<evidence type="ECO:0000259" key="2">
    <source>
        <dbReference type="Pfam" id="PF20171"/>
    </source>
</evidence>